<comment type="caution">
    <text evidence="3">The sequence shown here is derived from an EMBL/GenBank/DDBJ whole genome shotgun (WGS) entry which is preliminary data.</text>
</comment>
<organism evidence="3 4">
    <name type="scientific">Hypsibius exemplaris</name>
    <name type="common">Freshwater tardigrade</name>
    <dbReference type="NCBI Taxonomy" id="2072580"/>
    <lineage>
        <taxon>Eukaryota</taxon>
        <taxon>Metazoa</taxon>
        <taxon>Ecdysozoa</taxon>
        <taxon>Tardigrada</taxon>
        <taxon>Eutardigrada</taxon>
        <taxon>Parachela</taxon>
        <taxon>Hypsibioidea</taxon>
        <taxon>Hypsibiidae</taxon>
        <taxon>Hypsibius</taxon>
    </lineage>
</organism>
<dbReference type="Proteomes" id="UP000192578">
    <property type="component" value="Unassembled WGS sequence"/>
</dbReference>
<feature type="domain" description="Histone deacetylase" evidence="2">
    <location>
        <begin position="30"/>
        <end position="335"/>
    </location>
</feature>
<dbReference type="Gene3D" id="3.40.800.20">
    <property type="entry name" value="Histone deacetylase domain"/>
    <property type="match status" value="1"/>
</dbReference>
<evidence type="ECO:0000259" key="2">
    <source>
        <dbReference type="Pfam" id="PF00850"/>
    </source>
</evidence>
<dbReference type="PANTHER" id="PTHR10625">
    <property type="entry name" value="HISTONE DEACETYLASE HDAC1-RELATED"/>
    <property type="match status" value="1"/>
</dbReference>
<dbReference type="OrthoDB" id="424012at2759"/>
<evidence type="ECO:0000313" key="4">
    <source>
        <dbReference type="Proteomes" id="UP000192578"/>
    </source>
</evidence>
<dbReference type="InterPro" id="IPR023801">
    <property type="entry name" value="His_deacetylse_dom"/>
</dbReference>
<sequence length="417" mass="45159">MAGVTRKRTCLVYDDLMTRHLQGSTSGCEEAPKRLTAIYHHLEETGLIEQCLLVTSRDASREELAYVHSERYVALMHLEPAAFETEVESRKHRTRKVHPAPGRIPSDIWATLGTQPSILRAAGSLLNVVDTVLDDTALNGFAIIRPPGHHAHPDYPAGFCFANNVAIAAKHAVAQHGLKRVLIVDWDIHRGDGSQDAFYEDPRVCYISLHRGEFKFYPEGTEKFASSTGAGAGSGYNINIPWQQGGMTDGDYITAFLRLVMPVAYEFAPELVLVSCGFDAALGDPLGGCCVTEVGYGIMTRMLMTLAGGKVVLALEGGYKLEMISKCAGSVVRALLGHEPEINLVPLAPSLAGLMDIKSALDAQRSIPNSPWKSLKSYDGNSVDYDATFSTVQTPGNLPNKESVDSLVADLDSLSAK</sequence>
<dbReference type="SUPFAM" id="SSF52768">
    <property type="entry name" value="Arginase/deacetylase"/>
    <property type="match status" value="1"/>
</dbReference>
<accession>A0A1W0WXH7</accession>
<dbReference type="PRINTS" id="PR01270">
    <property type="entry name" value="HDASUPER"/>
</dbReference>
<dbReference type="Pfam" id="PF00850">
    <property type="entry name" value="Hist_deacetyl"/>
    <property type="match status" value="1"/>
</dbReference>
<dbReference type="InterPro" id="IPR000286">
    <property type="entry name" value="HDACs"/>
</dbReference>
<dbReference type="AlphaFoldDB" id="A0A1W0WXH7"/>
<keyword evidence="4" id="KW-1185">Reference proteome</keyword>
<dbReference type="GO" id="GO:0000118">
    <property type="term" value="C:histone deacetylase complex"/>
    <property type="evidence" value="ECO:0007669"/>
    <property type="project" value="TreeGrafter"/>
</dbReference>
<proteinExistence type="predicted"/>
<comment type="catalytic activity">
    <reaction evidence="1">
        <text>N(6)-acetyl-L-lysyl-[histone] + H2O = L-lysyl-[histone] + acetate</text>
        <dbReference type="Rhea" id="RHEA:58196"/>
        <dbReference type="Rhea" id="RHEA-COMP:9845"/>
        <dbReference type="Rhea" id="RHEA-COMP:11338"/>
        <dbReference type="ChEBI" id="CHEBI:15377"/>
        <dbReference type="ChEBI" id="CHEBI:29969"/>
        <dbReference type="ChEBI" id="CHEBI:30089"/>
        <dbReference type="ChEBI" id="CHEBI:61930"/>
        <dbReference type="EC" id="3.5.1.98"/>
    </reaction>
</comment>
<dbReference type="InterPro" id="IPR023696">
    <property type="entry name" value="Ureohydrolase_dom_sf"/>
</dbReference>
<dbReference type="EMBL" id="MTYJ01000035">
    <property type="protein sequence ID" value="OQV19897.1"/>
    <property type="molecule type" value="Genomic_DNA"/>
</dbReference>
<dbReference type="GO" id="GO:0040029">
    <property type="term" value="P:epigenetic regulation of gene expression"/>
    <property type="evidence" value="ECO:0007669"/>
    <property type="project" value="TreeGrafter"/>
</dbReference>
<evidence type="ECO:0000256" key="1">
    <source>
        <dbReference type="ARBA" id="ARBA00048287"/>
    </source>
</evidence>
<reference evidence="4" key="1">
    <citation type="submission" date="2017-01" db="EMBL/GenBank/DDBJ databases">
        <title>Comparative genomics of anhydrobiosis in the tardigrade Hypsibius dujardini.</title>
        <authorList>
            <person name="Yoshida Y."/>
            <person name="Koutsovoulos G."/>
            <person name="Laetsch D."/>
            <person name="Stevens L."/>
            <person name="Kumar S."/>
            <person name="Horikawa D."/>
            <person name="Ishino K."/>
            <person name="Komine S."/>
            <person name="Tomita M."/>
            <person name="Blaxter M."/>
            <person name="Arakawa K."/>
        </authorList>
    </citation>
    <scope>NUCLEOTIDE SEQUENCE [LARGE SCALE GENOMIC DNA]</scope>
    <source>
        <strain evidence="4">Z151</strain>
    </source>
</reference>
<dbReference type="PANTHER" id="PTHR10625:SF38">
    <property type="entry name" value="HISTONE DEACETYLASE 6, ISOFORM G"/>
    <property type="match status" value="1"/>
</dbReference>
<name>A0A1W0WXH7_HYPEX</name>
<evidence type="ECO:0000313" key="3">
    <source>
        <dbReference type="EMBL" id="OQV19897.1"/>
    </source>
</evidence>
<dbReference type="InterPro" id="IPR037138">
    <property type="entry name" value="His_deacetylse_dom_sf"/>
</dbReference>
<dbReference type="GO" id="GO:0141221">
    <property type="term" value="F:histone deacetylase activity, hydrolytic mechanism"/>
    <property type="evidence" value="ECO:0007669"/>
    <property type="project" value="UniProtKB-EC"/>
</dbReference>
<gene>
    <name evidence="3" type="ORF">BV898_06165</name>
</gene>
<protein>
    <submittedName>
        <fullName evidence="3">Histone deacetylase 6</fullName>
    </submittedName>
</protein>